<sequence length="81" mass="9027">MRLTSLSTALAVPSPLLIQAKEQFVIATVPLFGWSFLTTGLSSCSSSVQKSTILRRPKETWLLFLRKRAAPVLMMSVTERM</sequence>
<accession>A0A6B0TX21</accession>
<protein>
    <submittedName>
        <fullName evidence="1">Putative secreted protein</fullName>
    </submittedName>
</protein>
<proteinExistence type="predicted"/>
<dbReference type="AlphaFoldDB" id="A0A6B0TX21"/>
<dbReference type="EMBL" id="GIFC01002499">
    <property type="protein sequence ID" value="MXU84582.1"/>
    <property type="molecule type" value="Transcribed_RNA"/>
</dbReference>
<organism evidence="1">
    <name type="scientific">Ixodes ricinus</name>
    <name type="common">Common tick</name>
    <name type="synonym">Acarus ricinus</name>
    <dbReference type="NCBI Taxonomy" id="34613"/>
    <lineage>
        <taxon>Eukaryota</taxon>
        <taxon>Metazoa</taxon>
        <taxon>Ecdysozoa</taxon>
        <taxon>Arthropoda</taxon>
        <taxon>Chelicerata</taxon>
        <taxon>Arachnida</taxon>
        <taxon>Acari</taxon>
        <taxon>Parasitiformes</taxon>
        <taxon>Ixodida</taxon>
        <taxon>Ixodoidea</taxon>
        <taxon>Ixodidae</taxon>
        <taxon>Ixodinae</taxon>
        <taxon>Ixodes</taxon>
    </lineage>
</organism>
<reference evidence="1" key="1">
    <citation type="submission" date="2019-12" db="EMBL/GenBank/DDBJ databases">
        <title>An insight into the sialome of adult female Ixodes ricinus ticks feeding for 6 days.</title>
        <authorList>
            <person name="Perner J."/>
            <person name="Ribeiro J.M.C."/>
        </authorList>
    </citation>
    <scope>NUCLEOTIDE SEQUENCE</scope>
    <source>
        <strain evidence="1">Semi-engorged</strain>
        <tissue evidence="1">Salivary glands</tissue>
    </source>
</reference>
<name>A0A6B0TX21_IXORI</name>
<evidence type="ECO:0000313" key="1">
    <source>
        <dbReference type="EMBL" id="MXU84582.1"/>
    </source>
</evidence>